<organism evidence="8 9">
    <name type="scientific">Thiobaca trueperi</name>
    <dbReference type="NCBI Taxonomy" id="127458"/>
    <lineage>
        <taxon>Bacteria</taxon>
        <taxon>Pseudomonadati</taxon>
        <taxon>Pseudomonadota</taxon>
        <taxon>Gammaproteobacteria</taxon>
        <taxon>Chromatiales</taxon>
        <taxon>Chromatiaceae</taxon>
        <taxon>Thiobaca</taxon>
    </lineage>
</organism>
<sequence>MPFNFGRLLTTLLFLASMPGVVLSAVDLTQDLPGARDPAGIPRFADSIMIGQHVSESEQSIIPTGKWGGNAGRIFWEQSVQVEGPRTRLLYLAPRPAKSLEVIRHYRETLDSQGYQLLFQCSGFDECGKEVAAFYTDAAHGNQFTDSYLLKSVYSGQSVREPHILAGRLSQSGTDSYVFVFAAFQDNYADSEAGERVAIFVEQIRAKPAPDGAALPDAAQLAQKLAQGLAEAGRVVLEGIQFDAGQSRLLPASRPQLEAMARLLREQPDLKVYLVGHTDNAGVLQADLNLSQRRAAEVAQALVRDHRIASERLTPAGIAGLSPLVSNATAAGRARNHRIEMVSSSSPDARQAIPNRPPPIGTIQR</sequence>
<feature type="compositionally biased region" description="Pro residues" evidence="5">
    <location>
        <begin position="355"/>
        <end position="365"/>
    </location>
</feature>
<comment type="caution">
    <text evidence="8">The sequence shown here is derived from an EMBL/GenBank/DDBJ whole genome shotgun (WGS) entry which is preliminary data.</text>
</comment>
<evidence type="ECO:0000256" key="4">
    <source>
        <dbReference type="PROSITE-ProRule" id="PRU00473"/>
    </source>
</evidence>
<dbReference type="Gene3D" id="3.30.1330.60">
    <property type="entry name" value="OmpA-like domain"/>
    <property type="match status" value="1"/>
</dbReference>
<gene>
    <name evidence="8" type="ORF">EDC35_11418</name>
</gene>
<protein>
    <submittedName>
        <fullName evidence="8">Outer membrane protein OmpA-like peptidoglycan-associated protein</fullName>
    </submittedName>
</protein>
<accession>A0A4R3MTE6</accession>
<feature type="chain" id="PRO_5020657991" evidence="6">
    <location>
        <begin position="25"/>
        <end position="365"/>
    </location>
</feature>
<dbReference type="PANTHER" id="PTHR30329">
    <property type="entry name" value="STATOR ELEMENT OF FLAGELLAR MOTOR COMPLEX"/>
    <property type="match status" value="1"/>
</dbReference>
<dbReference type="PRINTS" id="PR01021">
    <property type="entry name" value="OMPADOMAIN"/>
</dbReference>
<evidence type="ECO:0000313" key="8">
    <source>
        <dbReference type="EMBL" id="TCT18116.1"/>
    </source>
</evidence>
<dbReference type="PANTHER" id="PTHR30329:SF21">
    <property type="entry name" value="LIPOPROTEIN YIAD-RELATED"/>
    <property type="match status" value="1"/>
</dbReference>
<evidence type="ECO:0000256" key="6">
    <source>
        <dbReference type="SAM" id="SignalP"/>
    </source>
</evidence>
<dbReference type="PROSITE" id="PS51123">
    <property type="entry name" value="OMPA_2"/>
    <property type="match status" value="1"/>
</dbReference>
<dbReference type="Pfam" id="PF16234">
    <property type="entry name" value="DUF4892"/>
    <property type="match status" value="1"/>
</dbReference>
<keyword evidence="9" id="KW-1185">Reference proteome</keyword>
<keyword evidence="2 4" id="KW-0472">Membrane</keyword>
<dbReference type="CDD" id="cd07185">
    <property type="entry name" value="OmpA_C-like"/>
    <property type="match status" value="1"/>
</dbReference>
<dbReference type="RefSeq" id="WP_243651778.1">
    <property type="nucleotide sequence ID" value="NZ_SMAO01000014.1"/>
</dbReference>
<dbReference type="InterPro" id="IPR006664">
    <property type="entry name" value="OMP_bac"/>
</dbReference>
<name>A0A4R3MTE6_9GAMM</name>
<dbReference type="GO" id="GO:0009279">
    <property type="term" value="C:cell outer membrane"/>
    <property type="evidence" value="ECO:0007669"/>
    <property type="project" value="UniProtKB-SubCell"/>
</dbReference>
<keyword evidence="3" id="KW-0998">Cell outer membrane</keyword>
<evidence type="ECO:0000256" key="1">
    <source>
        <dbReference type="ARBA" id="ARBA00004442"/>
    </source>
</evidence>
<evidence type="ECO:0000256" key="5">
    <source>
        <dbReference type="SAM" id="MobiDB-lite"/>
    </source>
</evidence>
<dbReference type="AlphaFoldDB" id="A0A4R3MTE6"/>
<dbReference type="InterPro" id="IPR050330">
    <property type="entry name" value="Bact_OuterMem_StrucFunc"/>
</dbReference>
<keyword evidence="6" id="KW-0732">Signal</keyword>
<proteinExistence type="predicted"/>
<feature type="signal peptide" evidence="6">
    <location>
        <begin position="1"/>
        <end position="24"/>
    </location>
</feature>
<evidence type="ECO:0000259" key="7">
    <source>
        <dbReference type="PROSITE" id="PS51123"/>
    </source>
</evidence>
<evidence type="ECO:0000256" key="2">
    <source>
        <dbReference type="ARBA" id="ARBA00023136"/>
    </source>
</evidence>
<evidence type="ECO:0000313" key="9">
    <source>
        <dbReference type="Proteomes" id="UP000295717"/>
    </source>
</evidence>
<feature type="region of interest" description="Disordered" evidence="5">
    <location>
        <begin position="341"/>
        <end position="365"/>
    </location>
</feature>
<comment type="subcellular location">
    <subcellularLocation>
        <location evidence="1">Cell outer membrane</location>
    </subcellularLocation>
</comment>
<dbReference type="InterPro" id="IPR036737">
    <property type="entry name" value="OmpA-like_sf"/>
</dbReference>
<dbReference type="InterPro" id="IPR006665">
    <property type="entry name" value="OmpA-like"/>
</dbReference>
<evidence type="ECO:0000256" key="3">
    <source>
        <dbReference type="ARBA" id="ARBA00023237"/>
    </source>
</evidence>
<dbReference type="Pfam" id="PF00691">
    <property type="entry name" value="OmpA"/>
    <property type="match status" value="1"/>
</dbReference>
<dbReference type="InterPro" id="IPR032608">
    <property type="entry name" value="DUF4892"/>
</dbReference>
<dbReference type="SUPFAM" id="SSF103088">
    <property type="entry name" value="OmpA-like"/>
    <property type="match status" value="1"/>
</dbReference>
<feature type="domain" description="OmpA-like" evidence="7">
    <location>
        <begin position="229"/>
        <end position="347"/>
    </location>
</feature>
<reference evidence="8 9" key="1">
    <citation type="submission" date="2019-03" db="EMBL/GenBank/DDBJ databases">
        <title>Genomic Encyclopedia of Type Strains, Phase IV (KMG-IV): sequencing the most valuable type-strain genomes for metagenomic binning, comparative biology and taxonomic classification.</title>
        <authorList>
            <person name="Goeker M."/>
        </authorList>
    </citation>
    <scope>NUCLEOTIDE SEQUENCE [LARGE SCALE GENOMIC DNA]</scope>
    <source>
        <strain evidence="8 9">DSM 13587</strain>
    </source>
</reference>
<dbReference type="Proteomes" id="UP000295717">
    <property type="component" value="Unassembled WGS sequence"/>
</dbReference>
<dbReference type="EMBL" id="SMAO01000014">
    <property type="protein sequence ID" value="TCT18116.1"/>
    <property type="molecule type" value="Genomic_DNA"/>
</dbReference>